<keyword evidence="2" id="KW-1185">Reference proteome</keyword>
<sequence>MTSRWRDAGVGLGVLVGLGALVAVPAVVSAALPSQGPPVTRPVDVGYGVRVDPPPGARLDVAESRPGTGEVVLRTGEGLRIRLSAVAYQGDPAPFTAHARHRLARDELLRPAGRPEPLRASGLRGEWGPLTGEQPACYAVLTGPEVAVTALVTPVPDCAALPAPVRAALTGLRLDPS</sequence>
<accession>A0ABY7ZW77</accession>
<dbReference type="RefSeq" id="WP_275034229.1">
    <property type="nucleotide sequence ID" value="NZ_CP118615.1"/>
</dbReference>
<proteinExistence type="predicted"/>
<evidence type="ECO:0000313" key="1">
    <source>
        <dbReference type="EMBL" id="WDZ87304.1"/>
    </source>
</evidence>
<dbReference type="EMBL" id="CP118615">
    <property type="protein sequence ID" value="WDZ87304.1"/>
    <property type="molecule type" value="Genomic_DNA"/>
</dbReference>
<reference evidence="1 2" key="1">
    <citation type="submission" date="2023-02" db="EMBL/GenBank/DDBJ databases">
        <authorList>
            <person name="Mo P."/>
        </authorList>
    </citation>
    <scope>NUCLEOTIDE SEQUENCE [LARGE SCALE GENOMIC DNA]</scope>
    <source>
        <strain evidence="1 2">HUAS 3</strain>
    </source>
</reference>
<name>A0ABY7ZW77_9ACTN</name>
<organism evidence="1 2">
    <name type="scientific">Micromonospora cathayae</name>
    <dbReference type="NCBI Taxonomy" id="3028804"/>
    <lineage>
        <taxon>Bacteria</taxon>
        <taxon>Bacillati</taxon>
        <taxon>Actinomycetota</taxon>
        <taxon>Actinomycetes</taxon>
        <taxon>Micromonosporales</taxon>
        <taxon>Micromonosporaceae</taxon>
        <taxon>Micromonospora</taxon>
    </lineage>
</organism>
<gene>
    <name evidence="1" type="ORF">PVK37_13285</name>
</gene>
<dbReference type="Proteomes" id="UP001219605">
    <property type="component" value="Chromosome"/>
</dbReference>
<evidence type="ECO:0000313" key="2">
    <source>
        <dbReference type="Proteomes" id="UP001219605"/>
    </source>
</evidence>
<protein>
    <submittedName>
        <fullName evidence="1">Uncharacterized protein</fullName>
    </submittedName>
</protein>